<evidence type="ECO:0000313" key="2">
    <source>
        <dbReference type="EMBL" id="SNR84386.1"/>
    </source>
</evidence>
<protein>
    <recommendedName>
        <fullName evidence="1">CdaR GGDEF-like domain-containing protein</fullName>
    </recommendedName>
</protein>
<reference evidence="2 3" key="1">
    <citation type="submission" date="2017-06" db="EMBL/GenBank/DDBJ databases">
        <authorList>
            <person name="Kim H.J."/>
            <person name="Triplett B.A."/>
        </authorList>
    </citation>
    <scope>NUCLEOTIDE SEQUENCE [LARGE SCALE GENOMIC DNA]</scope>
    <source>
        <strain evidence="2 3">DSM 45207</strain>
    </source>
</reference>
<evidence type="ECO:0000259" key="1">
    <source>
        <dbReference type="Pfam" id="PF17853"/>
    </source>
</evidence>
<dbReference type="Pfam" id="PF17853">
    <property type="entry name" value="GGDEF_2"/>
    <property type="match status" value="1"/>
</dbReference>
<organism evidence="2 3">
    <name type="scientific">Haloechinothrix alba</name>
    <dbReference type="NCBI Taxonomy" id="664784"/>
    <lineage>
        <taxon>Bacteria</taxon>
        <taxon>Bacillati</taxon>
        <taxon>Actinomycetota</taxon>
        <taxon>Actinomycetes</taxon>
        <taxon>Pseudonocardiales</taxon>
        <taxon>Pseudonocardiaceae</taxon>
        <taxon>Haloechinothrix</taxon>
    </lineage>
</organism>
<name>A0A238ZLR3_9PSEU</name>
<dbReference type="EMBL" id="FZNW01000022">
    <property type="protein sequence ID" value="SNR84386.1"/>
    <property type="molecule type" value="Genomic_DNA"/>
</dbReference>
<keyword evidence="3" id="KW-1185">Reference proteome</keyword>
<dbReference type="Proteomes" id="UP000198348">
    <property type="component" value="Unassembled WGS sequence"/>
</dbReference>
<dbReference type="AlphaFoldDB" id="A0A238ZLR3"/>
<proteinExistence type="predicted"/>
<feature type="domain" description="CdaR GGDEF-like" evidence="1">
    <location>
        <begin position="12"/>
        <end position="87"/>
    </location>
</feature>
<dbReference type="RefSeq" id="WP_217898636.1">
    <property type="nucleotide sequence ID" value="NZ_FZNW01000022.1"/>
</dbReference>
<accession>A0A238ZLR3</accession>
<evidence type="ECO:0000313" key="3">
    <source>
        <dbReference type="Proteomes" id="UP000198348"/>
    </source>
</evidence>
<gene>
    <name evidence="2" type="ORF">SAMN06265360_12262</name>
</gene>
<sequence length="119" mass="12819">MTRLILDGAPIDSRRASERLGYELTRRHTALVVWTEQSGVIQDALEPAATVLARATGARTPLTLSAGTSTLGPLAVDTPSAARLRETLRVFPDEAENAPRAVRLHRVERQAAYAGCGSR</sequence>
<dbReference type="InterPro" id="IPR041522">
    <property type="entry name" value="CdaR_GGDEF"/>
</dbReference>